<dbReference type="InterPro" id="IPR009057">
    <property type="entry name" value="Homeodomain-like_sf"/>
</dbReference>
<dbReference type="PRINTS" id="PR00455">
    <property type="entry name" value="HTHTETR"/>
</dbReference>
<dbReference type="InterPro" id="IPR001647">
    <property type="entry name" value="HTH_TetR"/>
</dbReference>
<dbReference type="SUPFAM" id="SSF46689">
    <property type="entry name" value="Homeodomain-like"/>
    <property type="match status" value="1"/>
</dbReference>
<proteinExistence type="predicted"/>
<dbReference type="GO" id="GO:0003677">
    <property type="term" value="F:DNA binding"/>
    <property type="evidence" value="ECO:0007669"/>
    <property type="project" value="UniProtKB-UniRule"/>
</dbReference>
<accession>A0A4U1BJ42</accession>
<sequence length="248" mass="28742">MQCPHNANQLARSNSILDATERLMELQGVVSFKLSDVIKESGCANASFYKLFESKEDLIVCSFLRNATSNHFQDFLDENPELSCLDKVLLPIIFTFETLYFSPTFHVVRQVAVNRMVWSLASSEKGKLLEDRINLYWYWIHTFLSEAVKEGELNADKAELLELTQGITFYLSGSLNAFQCELVDNEYLKETRLTLFRHLQILFDRYSWATPLKLSQFERMGMKVHLFFRSMEQGNSCCQRCLAQQRVG</sequence>
<organism evidence="4 5">
    <name type="scientific">Ferrimonas sediminicola</name>
    <dbReference type="NCBI Taxonomy" id="2569538"/>
    <lineage>
        <taxon>Bacteria</taxon>
        <taxon>Pseudomonadati</taxon>
        <taxon>Pseudomonadota</taxon>
        <taxon>Gammaproteobacteria</taxon>
        <taxon>Alteromonadales</taxon>
        <taxon>Ferrimonadaceae</taxon>
        <taxon>Ferrimonas</taxon>
    </lineage>
</organism>
<keyword evidence="1 2" id="KW-0238">DNA-binding</keyword>
<evidence type="ECO:0000259" key="3">
    <source>
        <dbReference type="PROSITE" id="PS50977"/>
    </source>
</evidence>
<comment type="caution">
    <text evidence="4">The sequence shown here is derived from an EMBL/GenBank/DDBJ whole genome shotgun (WGS) entry which is preliminary data.</text>
</comment>
<evidence type="ECO:0000256" key="2">
    <source>
        <dbReference type="PROSITE-ProRule" id="PRU00335"/>
    </source>
</evidence>
<dbReference type="Pfam" id="PF00440">
    <property type="entry name" value="TetR_N"/>
    <property type="match status" value="1"/>
</dbReference>
<protein>
    <submittedName>
        <fullName evidence="4">TetR/AcrR family transcriptional regulator</fullName>
    </submittedName>
</protein>
<dbReference type="AlphaFoldDB" id="A0A4U1BJ42"/>
<dbReference type="EMBL" id="SWCI01000001">
    <property type="protein sequence ID" value="TKB51175.1"/>
    <property type="molecule type" value="Genomic_DNA"/>
</dbReference>
<reference evidence="4 5" key="1">
    <citation type="submission" date="2019-04" db="EMBL/GenBank/DDBJ databases">
        <authorList>
            <person name="Hwang J.C."/>
        </authorList>
    </citation>
    <scope>NUCLEOTIDE SEQUENCE [LARGE SCALE GENOMIC DNA]</scope>
    <source>
        <strain evidence="4 5">IMCC35001</strain>
    </source>
</reference>
<dbReference type="OrthoDB" id="5918833at2"/>
<evidence type="ECO:0000313" key="4">
    <source>
        <dbReference type="EMBL" id="TKB51175.1"/>
    </source>
</evidence>
<dbReference type="Gene3D" id="1.10.357.10">
    <property type="entry name" value="Tetracycline Repressor, domain 2"/>
    <property type="match status" value="1"/>
</dbReference>
<gene>
    <name evidence="4" type="ORF">FCL40_01055</name>
</gene>
<feature type="DNA-binding region" description="H-T-H motif" evidence="2">
    <location>
        <begin position="33"/>
        <end position="52"/>
    </location>
</feature>
<evidence type="ECO:0000256" key="1">
    <source>
        <dbReference type="ARBA" id="ARBA00023125"/>
    </source>
</evidence>
<dbReference type="Proteomes" id="UP000305674">
    <property type="component" value="Unassembled WGS sequence"/>
</dbReference>
<feature type="domain" description="HTH tetR-type" evidence="3">
    <location>
        <begin position="10"/>
        <end position="70"/>
    </location>
</feature>
<evidence type="ECO:0000313" key="5">
    <source>
        <dbReference type="Proteomes" id="UP000305674"/>
    </source>
</evidence>
<keyword evidence="5" id="KW-1185">Reference proteome</keyword>
<name>A0A4U1BJ42_9GAMM</name>
<dbReference type="RefSeq" id="WP_136850485.1">
    <property type="nucleotide sequence ID" value="NZ_SWCI01000001.1"/>
</dbReference>
<dbReference type="PROSITE" id="PS50977">
    <property type="entry name" value="HTH_TETR_2"/>
    <property type="match status" value="1"/>
</dbReference>